<dbReference type="PROSITE" id="PS50102">
    <property type="entry name" value="RRM"/>
    <property type="match status" value="1"/>
</dbReference>
<dbReference type="Pfam" id="PF00076">
    <property type="entry name" value="RRM_1"/>
    <property type="match status" value="1"/>
</dbReference>
<dbReference type="InterPro" id="IPR012677">
    <property type="entry name" value="Nucleotide-bd_a/b_plait_sf"/>
</dbReference>
<dbReference type="Gene3D" id="3.30.70.330">
    <property type="match status" value="1"/>
</dbReference>
<evidence type="ECO:0000313" key="3">
    <source>
        <dbReference type="EMBL" id="OBA26627.1"/>
    </source>
</evidence>
<dbReference type="EMBL" id="LXPE01000015">
    <property type="protein sequence ID" value="OBA26627.1"/>
    <property type="molecule type" value="Genomic_DNA"/>
</dbReference>
<dbReference type="SUPFAM" id="SSF54928">
    <property type="entry name" value="RNA-binding domain, RBD"/>
    <property type="match status" value="1"/>
</dbReference>
<dbReference type="PANTHER" id="PTHR45735">
    <property type="entry name" value="CLEAVAGE STIMULATION FACTOR SUBUNIT 2"/>
    <property type="match status" value="1"/>
</dbReference>
<dbReference type="Gene3D" id="1.25.40.630">
    <property type="match status" value="1"/>
</dbReference>
<evidence type="ECO:0000259" key="2">
    <source>
        <dbReference type="PROSITE" id="PS50102"/>
    </source>
</evidence>
<keyword evidence="4" id="KW-1185">Reference proteome</keyword>
<evidence type="ECO:0000313" key="4">
    <source>
        <dbReference type="Proteomes" id="UP000092321"/>
    </source>
</evidence>
<gene>
    <name evidence="3" type="ORF">HANVADRAFT_6957</name>
</gene>
<evidence type="ECO:0000256" key="1">
    <source>
        <dbReference type="PROSITE-ProRule" id="PRU00176"/>
    </source>
</evidence>
<dbReference type="Proteomes" id="UP000092321">
    <property type="component" value="Unassembled WGS sequence"/>
</dbReference>
<dbReference type="GO" id="GO:0003729">
    <property type="term" value="F:mRNA binding"/>
    <property type="evidence" value="ECO:0007669"/>
    <property type="project" value="TreeGrafter"/>
</dbReference>
<dbReference type="AlphaFoldDB" id="A0A1B7TD36"/>
<feature type="domain" description="RRM" evidence="2">
    <location>
        <begin position="39"/>
        <end position="136"/>
    </location>
</feature>
<accession>A0A1B7TD36</accession>
<dbReference type="OrthoDB" id="15688at2759"/>
<name>A0A1B7TD36_9ASCO</name>
<dbReference type="GO" id="GO:0005847">
    <property type="term" value="C:mRNA cleavage and polyadenylation specificity factor complex"/>
    <property type="evidence" value="ECO:0007669"/>
    <property type="project" value="TreeGrafter"/>
</dbReference>
<dbReference type="SMART" id="SM00360">
    <property type="entry name" value="RRM"/>
    <property type="match status" value="1"/>
</dbReference>
<organism evidence="3 4">
    <name type="scientific">Hanseniaspora valbyensis NRRL Y-1626</name>
    <dbReference type="NCBI Taxonomy" id="766949"/>
    <lineage>
        <taxon>Eukaryota</taxon>
        <taxon>Fungi</taxon>
        <taxon>Dikarya</taxon>
        <taxon>Ascomycota</taxon>
        <taxon>Saccharomycotina</taxon>
        <taxon>Saccharomycetes</taxon>
        <taxon>Saccharomycodales</taxon>
        <taxon>Saccharomycodaceae</taxon>
        <taxon>Hanseniaspora</taxon>
    </lineage>
</organism>
<sequence length="343" mass="39791">MMNNNTQFKNNYNQNYTNTQNNKYNINYGEGGNFGRPSNKVKISFIPIYQTEEQIKQLVSSIQPIKNIQLLFDHETGKSKGVCLITFIDINGAESCIRNLHKMPMGKRYLKCEYYNDEIEGTDINNNEMNINESQNLLNTQQDKSNLTFTMQGNIVNKENVGMRLDLNLIESPFKFINTYIESSQLADKKNQFFLLELLKQESNNVNGLTLNLLQQFPQLNFLLMELLIKNDIVSIDELREKISLLRGTNETNVNGVDNLDKLNKNNKLEQLLNIAKVNGLVDTNINTDDVTETTVQDKIDRRKMKLLKRLLKLTKDEMELLPKQERFEVYELQQRAARGDFN</sequence>
<dbReference type="PANTHER" id="PTHR45735:SF2">
    <property type="entry name" value="CLEAVAGE STIMULATION FACTOR SUBUNIT 2"/>
    <property type="match status" value="1"/>
</dbReference>
<dbReference type="InterPro" id="IPR000504">
    <property type="entry name" value="RRM_dom"/>
</dbReference>
<dbReference type="InterPro" id="IPR035979">
    <property type="entry name" value="RBD_domain_sf"/>
</dbReference>
<protein>
    <submittedName>
        <fullName evidence="3">RNA-binding domain-containing protein</fullName>
    </submittedName>
</protein>
<proteinExistence type="predicted"/>
<reference evidence="4" key="1">
    <citation type="journal article" date="2016" name="Proc. Natl. Acad. Sci. U.S.A.">
        <title>Comparative genomics of biotechnologically important yeasts.</title>
        <authorList>
            <person name="Riley R."/>
            <person name="Haridas S."/>
            <person name="Wolfe K.H."/>
            <person name="Lopes M.R."/>
            <person name="Hittinger C.T."/>
            <person name="Goeker M."/>
            <person name="Salamov A.A."/>
            <person name="Wisecaver J.H."/>
            <person name="Long T.M."/>
            <person name="Calvey C.H."/>
            <person name="Aerts A.L."/>
            <person name="Barry K.W."/>
            <person name="Choi C."/>
            <person name="Clum A."/>
            <person name="Coughlan A.Y."/>
            <person name="Deshpande S."/>
            <person name="Douglass A.P."/>
            <person name="Hanson S.J."/>
            <person name="Klenk H.-P."/>
            <person name="LaButti K.M."/>
            <person name="Lapidus A."/>
            <person name="Lindquist E.A."/>
            <person name="Lipzen A.M."/>
            <person name="Meier-Kolthoff J.P."/>
            <person name="Ohm R.A."/>
            <person name="Otillar R.P."/>
            <person name="Pangilinan J.L."/>
            <person name="Peng Y."/>
            <person name="Rokas A."/>
            <person name="Rosa C.A."/>
            <person name="Scheuner C."/>
            <person name="Sibirny A.A."/>
            <person name="Slot J.C."/>
            <person name="Stielow J.B."/>
            <person name="Sun H."/>
            <person name="Kurtzman C.P."/>
            <person name="Blackwell M."/>
            <person name="Grigoriev I.V."/>
            <person name="Jeffries T.W."/>
        </authorList>
    </citation>
    <scope>NUCLEOTIDE SEQUENCE [LARGE SCALE GENOMIC DNA]</scope>
    <source>
        <strain evidence="4">NRRL Y-1626</strain>
    </source>
</reference>
<comment type="caution">
    <text evidence="3">The sequence shown here is derived from an EMBL/GenBank/DDBJ whole genome shotgun (WGS) entry which is preliminary data.</text>
</comment>
<keyword evidence="1" id="KW-0694">RNA-binding</keyword>